<evidence type="ECO:0000259" key="5">
    <source>
        <dbReference type="PROSITE" id="PS50893"/>
    </source>
</evidence>
<dbReference type="PANTHER" id="PTHR46743">
    <property type="entry name" value="TEICHOIC ACIDS EXPORT ATP-BINDING PROTEIN TAGH"/>
    <property type="match status" value="1"/>
</dbReference>
<evidence type="ECO:0000313" key="7">
    <source>
        <dbReference type="Proteomes" id="UP000254260"/>
    </source>
</evidence>
<dbReference type="RefSeq" id="WP_013717811.1">
    <property type="nucleotide sequence ID" value="NZ_CP060288.1"/>
</dbReference>
<keyword evidence="4 6" id="KW-0067">ATP-binding</keyword>
<evidence type="ECO:0000256" key="4">
    <source>
        <dbReference type="ARBA" id="ARBA00022840"/>
    </source>
</evidence>
<accession>A0A379INL6</accession>
<dbReference type="InterPro" id="IPR050683">
    <property type="entry name" value="Bact_Polysacc_Export_ATP-bd"/>
</dbReference>
<dbReference type="PANTHER" id="PTHR46743:SF2">
    <property type="entry name" value="TEICHOIC ACIDS EXPORT ATP-BINDING PROTEIN TAGH"/>
    <property type="match status" value="1"/>
</dbReference>
<evidence type="ECO:0000256" key="3">
    <source>
        <dbReference type="ARBA" id="ARBA00022741"/>
    </source>
</evidence>
<dbReference type="InterPro" id="IPR003439">
    <property type="entry name" value="ABC_transporter-like_ATP-bd"/>
</dbReference>
<protein>
    <submittedName>
        <fullName evidence="6">Teichoic acids export ATP-binding protein TagH-like protein</fullName>
        <ecNumber evidence="6">3.6.3.40</ecNumber>
    </submittedName>
</protein>
<dbReference type="GO" id="GO:0005524">
    <property type="term" value="F:ATP binding"/>
    <property type="evidence" value="ECO:0007669"/>
    <property type="project" value="UniProtKB-KW"/>
</dbReference>
<feature type="domain" description="ABC transporter" evidence="5">
    <location>
        <begin position="7"/>
        <end position="236"/>
    </location>
</feature>
<dbReference type="OrthoDB" id="9778870at2"/>
<dbReference type="CDD" id="cd03220">
    <property type="entry name" value="ABC_KpsT_Wzt"/>
    <property type="match status" value="1"/>
</dbReference>
<dbReference type="GO" id="GO:0140359">
    <property type="term" value="F:ABC-type transporter activity"/>
    <property type="evidence" value="ECO:0007669"/>
    <property type="project" value="InterPro"/>
</dbReference>
<evidence type="ECO:0000256" key="2">
    <source>
        <dbReference type="ARBA" id="ARBA00022448"/>
    </source>
</evidence>
<dbReference type="GO" id="GO:0016020">
    <property type="term" value="C:membrane"/>
    <property type="evidence" value="ECO:0007669"/>
    <property type="project" value="InterPro"/>
</dbReference>
<sequence length="252" mass="27699">MNDQVILEARNVGLSYRQRTGVLRYNQFWALDDVSFTLKAGETLGVIGANGAGKSTLLRMIAGITEPDRGKLWRQPGLSASLLALSVGFKPELSGRENVIIGGLLLGLSLKRVRALMDEIHSFSELGAFFERPVGTYSTGMRARLGFAVAIHADPDIMLIDEVLGVGDESFKLKSHQAMRDKIRARKTVVLVSHSMEAIESLCDRVLWLHEGRSLICGPKDEVIRGYLETIRLAVKAEQAKERAAKKNQAVA</sequence>
<dbReference type="SUPFAM" id="SSF52540">
    <property type="entry name" value="P-loop containing nucleoside triphosphate hydrolases"/>
    <property type="match status" value="1"/>
</dbReference>
<dbReference type="Proteomes" id="UP000254260">
    <property type="component" value="Unassembled WGS sequence"/>
</dbReference>
<name>A0A379INL6_ECTME</name>
<evidence type="ECO:0000256" key="1">
    <source>
        <dbReference type="ARBA" id="ARBA00005417"/>
    </source>
</evidence>
<dbReference type="EC" id="3.6.3.40" evidence="6"/>
<keyword evidence="3" id="KW-0547">Nucleotide-binding</keyword>
<gene>
    <name evidence="6" type="primary">tagH</name>
    <name evidence="6" type="ORF">NCTC10899_00640</name>
</gene>
<dbReference type="Pfam" id="PF00005">
    <property type="entry name" value="ABC_tran"/>
    <property type="match status" value="1"/>
</dbReference>
<dbReference type="AlphaFoldDB" id="A0A379INL6"/>
<evidence type="ECO:0000313" key="6">
    <source>
        <dbReference type="EMBL" id="SUD37879.1"/>
    </source>
</evidence>
<keyword evidence="6" id="KW-0378">Hydrolase</keyword>
<proteinExistence type="inferred from homology"/>
<dbReference type="InterPro" id="IPR015860">
    <property type="entry name" value="ABC_transpr_TagH-like"/>
</dbReference>
<dbReference type="InterPro" id="IPR003593">
    <property type="entry name" value="AAA+_ATPase"/>
</dbReference>
<keyword evidence="2" id="KW-0813">Transport</keyword>
<dbReference type="GO" id="GO:0016887">
    <property type="term" value="F:ATP hydrolysis activity"/>
    <property type="evidence" value="ECO:0007669"/>
    <property type="project" value="InterPro"/>
</dbReference>
<comment type="similarity">
    <text evidence="1">Belongs to the ABC transporter superfamily.</text>
</comment>
<dbReference type="PROSITE" id="PS50893">
    <property type="entry name" value="ABC_TRANSPORTER_2"/>
    <property type="match status" value="1"/>
</dbReference>
<reference evidence="6 7" key="1">
    <citation type="submission" date="2018-06" db="EMBL/GenBank/DDBJ databases">
        <authorList>
            <consortium name="Pathogen Informatics"/>
            <person name="Doyle S."/>
        </authorList>
    </citation>
    <scope>NUCLEOTIDE SEQUENCE [LARGE SCALE GENOMIC DNA]</scope>
    <source>
        <strain evidence="6 7">NCTC10899</strain>
    </source>
</reference>
<dbReference type="EMBL" id="UGUU01000001">
    <property type="protein sequence ID" value="SUD37879.1"/>
    <property type="molecule type" value="Genomic_DNA"/>
</dbReference>
<dbReference type="InterPro" id="IPR027417">
    <property type="entry name" value="P-loop_NTPase"/>
</dbReference>
<organism evidence="6 7">
    <name type="scientific">Ectopseudomonas mendocina</name>
    <name type="common">Pseudomonas mendocina</name>
    <dbReference type="NCBI Taxonomy" id="300"/>
    <lineage>
        <taxon>Bacteria</taxon>
        <taxon>Pseudomonadati</taxon>
        <taxon>Pseudomonadota</taxon>
        <taxon>Gammaproteobacteria</taxon>
        <taxon>Pseudomonadales</taxon>
        <taxon>Pseudomonadaceae</taxon>
        <taxon>Ectopseudomonas</taxon>
    </lineage>
</organism>
<dbReference type="SMART" id="SM00382">
    <property type="entry name" value="AAA"/>
    <property type="match status" value="1"/>
</dbReference>
<dbReference type="Gene3D" id="3.40.50.300">
    <property type="entry name" value="P-loop containing nucleotide triphosphate hydrolases"/>
    <property type="match status" value="1"/>
</dbReference>